<feature type="domain" description="Large ribosomal subunit protein eL19" evidence="4">
    <location>
        <begin position="1"/>
        <end position="56"/>
    </location>
</feature>
<keyword evidence="2" id="KW-0689">Ribosomal protein</keyword>
<evidence type="ECO:0000313" key="5">
    <source>
        <dbReference type="EMBL" id="RHY14610.1"/>
    </source>
</evidence>
<dbReference type="AlphaFoldDB" id="A0A3R6YQQ2"/>
<dbReference type="EMBL" id="QUSY01004132">
    <property type="protein sequence ID" value="RHY14735.1"/>
    <property type="molecule type" value="Genomic_DNA"/>
</dbReference>
<dbReference type="GO" id="GO:0003735">
    <property type="term" value="F:structural constituent of ribosome"/>
    <property type="evidence" value="ECO:0007669"/>
    <property type="project" value="InterPro"/>
</dbReference>
<comment type="caution">
    <text evidence="6">The sequence shown here is derived from an EMBL/GenBank/DDBJ whole genome shotgun (WGS) entry which is preliminary data.</text>
</comment>
<dbReference type="InterPro" id="IPR000196">
    <property type="entry name" value="Ribosomal_eL19_dom"/>
</dbReference>
<dbReference type="SMART" id="SM01416">
    <property type="entry name" value="Ribosomal_L19e"/>
    <property type="match status" value="1"/>
</dbReference>
<dbReference type="Proteomes" id="UP000285060">
    <property type="component" value="Unassembled WGS sequence"/>
</dbReference>
<evidence type="ECO:0000313" key="7">
    <source>
        <dbReference type="Proteomes" id="UP000285060"/>
    </source>
</evidence>
<dbReference type="GO" id="GO:0006412">
    <property type="term" value="P:translation"/>
    <property type="evidence" value="ECO:0007669"/>
    <property type="project" value="InterPro"/>
</dbReference>
<evidence type="ECO:0000259" key="4">
    <source>
        <dbReference type="SMART" id="SM01416"/>
    </source>
</evidence>
<protein>
    <recommendedName>
        <fullName evidence="4">Large ribosomal subunit protein eL19 domain-containing protein</fullName>
    </recommendedName>
</protein>
<dbReference type="FunFam" id="1.10.1650.10:FF:000001">
    <property type="entry name" value="Ribosomal protein L19"/>
    <property type="match status" value="1"/>
</dbReference>
<proteinExistence type="inferred from homology"/>
<dbReference type="Gene3D" id="1.10.1650.10">
    <property type="match status" value="1"/>
</dbReference>
<gene>
    <name evidence="6" type="ORF">DYB32_010821</name>
    <name evidence="5" type="ORF">DYB32_010832</name>
</gene>
<dbReference type="InterPro" id="IPR035970">
    <property type="entry name" value="60S_ribosomal_eL19_sf"/>
</dbReference>
<evidence type="ECO:0000256" key="3">
    <source>
        <dbReference type="ARBA" id="ARBA00023274"/>
    </source>
</evidence>
<feature type="non-terminal residue" evidence="6">
    <location>
        <position position="1"/>
    </location>
</feature>
<dbReference type="VEuPathDB" id="FungiDB:H310_09579"/>
<dbReference type="InterPro" id="IPR039547">
    <property type="entry name" value="Ribosomal_eL19"/>
</dbReference>
<feature type="non-terminal residue" evidence="6">
    <location>
        <position position="56"/>
    </location>
</feature>
<dbReference type="SUPFAM" id="SSF48140">
    <property type="entry name" value="Ribosomal protein L19 (L19e)"/>
    <property type="match status" value="1"/>
</dbReference>
<dbReference type="GO" id="GO:0003723">
    <property type="term" value="F:RNA binding"/>
    <property type="evidence" value="ECO:0007669"/>
    <property type="project" value="InterPro"/>
</dbReference>
<evidence type="ECO:0000313" key="6">
    <source>
        <dbReference type="EMBL" id="RHY14735.1"/>
    </source>
</evidence>
<accession>A0A3R6YQQ2</accession>
<dbReference type="EMBL" id="QUSY01004158">
    <property type="protein sequence ID" value="RHY14610.1"/>
    <property type="molecule type" value="Genomic_DNA"/>
</dbReference>
<comment type="similarity">
    <text evidence="1">Belongs to the eukaryotic ribosomal protein eL19 family.</text>
</comment>
<dbReference type="PANTHER" id="PTHR10722">
    <property type="entry name" value="60S RIBOSOMAL PROTEIN L19"/>
    <property type="match status" value="1"/>
</dbReference>
<dbReference type="InterPro" id="IPR057259">
    <property type="entry name" value="Ribosomal_L19e"/>
</dbReference>
<dbReference type="InterPro" id="IPR015972">
    <property type="entry name" value="Ribosomal_eL19_dom1"/>
</dbReference>
<evidence type="ECO:0000256" key="2">
    <source>
        <dbReference type="ARBA" id="ARBA00022980"/>
    </source>
</evidence>
<reference evidence="6 7" key="1">
    <citation type="submission" date="2018-08" db="EMBL/GenBank/DDBJ databases">
        <title>Aphanomyces genome sequencing and annotation.</title>
        <authorList>
            <person name="Minardi D."/>
            <person name="Oidtmann B."/>
            <person name="Van Der Giezen M."/>
            <person name="Studholme D.J."/>
        </authorList>
    </citation>
    <scope>NUCLEOTIDE SEQUENCE [LARGE SCALE GENOMIC DNA]</scope>
    <source>
        <strain evidence="6 7">NJM0002</strain>
    </source>
</reference>
<name>A0A3R6YQQ2_9STRA</name>
<organism evidence="6 7">
    <name type="scientific">Aphanomyces invadans</name>
    <dbReference type="NCBI Taxonomy" id="157072"/>
    <lineage>
        <taxon>Eukaryota</taxon>
        <taxon>Sar</taxon>
        <taxon>Stramenopiles</taxon>
        <taxon>Oomycota</taxon>
        <taxon>Saprolegniomycetes</taxon>
        <taxon>Saprolegniales</taxon>
        <taxon>Verrucalvaceae</taxon>
        <taxon>Aphanomyces</taxon>
    </lineage>
</organism>
<keyword evidence="3" id="KW-0687">Ribonucleoprotein</keyword>
<dbReference type="GO" id="GO:0022625">
    <property type="term" value="C:cytosolic large ribosomal subunit"/>
    <property type="evidence" value="ECO:0007669"/>
    <property type="project" value="InterPro"/>
</dbReference>
<dbReference type="Pfam" id="PF01280">
    <property type="entry name" value="Ribosomal_L19e"/>
    <property type="match status" value="1"/>
</dbReference>
<evidence type="ECO:0000256" key="1">
    <source>
        <dbReference type="ARBA" id="ARBA00011082"/>
    </source>
</evidence>
<keyword evidence="7" id="KW-1185">Reference proteome</keyword>
<sequence length="56" mass="6418">LAASVLKCGKRKIWLDPNESTEIALANSRQNIRKLVKDGFVIRKPEIIHSRARFTK</sequence>